<protein>
    <recommendedName>
        <fullName evidence="4">Secreted protein</fullName>
    </recommendedName>
</protein>
<feature type="region of interest" description="Disordered" evidence="1">
    <location>
        <begin position="131"/>
        <end position="152"/>
    </location>
</feature>
<sequence length="171" mass="17415">MGKFGWVAGIAVSVVVGLSACGGGGDGDGVASVGGTAGAKASASPTASLSAEDAQLKFAQCMREHGIDVPDPGSGTGGAARLGKGTNRDKLQAALKQCQSWLQAGGKLPDLKDPKVHDQYVKFAQCMREHGVDMKDPTPDGQIEIPSGKVSQEKAKKAREACQNVLPGAGR</sequence>
<dbReference type="RefSeq" id="WP_131761482.1">
    <property type="nucleotide sequence ID" value="NZ_CAACUY010000169.1"/>
</dbReference>
<dbReference type="Proteomes" id="UP001597063">
    <property type="component" value="Unassembled WGS sequence"/>
</dbReference>
<evidence type="ECO:0000256" key="1">
    <source>
        <dbReference type="SAM" id="MobiDB-lite"/>
    </source>
</evidence>
<comment type="caution">
    <text evidence="2">The sequence shown here is derived from an EMBL/GenBank/DDBJ whole genome shotgun (WGS) entry which is preliminary data.</text>
</comment>
<accession>A0ABW2XW80</accession>
<organism evidence="2 3">
    <name type="scientific">Actinomadura fibrosa</name>
    <dbReference type="NCBI Taxonomy" id="111802"/>
    <lineage>
        <taxon>Bacteria</taxon>
        <taxon>Bacillati</taxon>
        <taxon>Actinomycetota</taxon>
        <taxon>Actinomycetes</taxon>
        <taxon>Streptosporangiales</taxon>
        <taxon>Thermomonosporaceae</taxon>
        <taxon>Actinomadura</taxon>
    </lineage>
</organism>
<evidence type="ECO:0008006" key="4">
    <source>
        <dbReference type="Google" id="ProtNLM"/>
    </source>
</evidence>
<feature type="region of interest" description="Disordered" evidence="1">
    <location>
        <begin position="66"/>
        <end position="85"/>
    </location>
</feature>
<dbReference type="PROSITE" id="PS51257">
    <property type="entry name" value="PROKAR_LIPOPROTEIN"/>
    <property type="match status" value="1"/>
</dbReference>
<gene>
    <name evidence="2" type="ORF">ACFQZM_30125</name>
</gene>
<evidence type="ECO:0000313" key="2">
    <source>
        <dbReference type="EMBL" id="MFD0688785.1"/>
    </source>
</evidence>
<name>A0ABW2XW80_9ACTN</name>
<keyword evidence="3" id="KW-1185">Reference proteome</keyword>
<reference evidence="3" key="1">
    <citation type="journal article" date="2019" name="Int. J. Syst. Evol. Microbiol.">
        <title>The Global Catalogue of Microorganisms (GCM) 10K type strain sequencing project: providing services to taxonomists for standard genome sequencing and annotation.</title>
        <authorList>
            <consortium name="The Broad Institute Genomics Platform"/>
            <consortium name="The Broad Institute Genome Sequencing Center for Infectious Disease"/>
            <person name="Wu L."/>
            <person name="Ma J."/>
        </authorList>
    </citation>
    <scope>NUCLEOTIDE SEQUENCE [LARGE SCALE GENOMIC DNA]</scope>
    <source>
        <strain evidence="3">JCM 9371</strain>
    </source>
</reference>
<evidence type="ECO:0000313" key="3">
    <source>
        <dbReference type="Proteomes" id="UP001597063"/>
    </source>
</evidence>
<dbReference type="EMBL" id="JBHTGP010000015">
    <property type="protein sequence ID" value="MFD0688785.1"/>
    <property type="molecule type" value="Genomic_DNA"/>
</dbReference>
<proteinExistence type="predicted"/>